<feature type="domain" description="Carrier" evidence="5">
    <location>
        <begin position="2001"/>
        <end position="2077"/>
    </location>
</feature>
<dbReference type="CDD" id="cd05918">
    <property type="entry name" value="A_NRPS_SidN3_like"/>
    <property type="match status" value="2"/>
</dbReference>
<evidence type="ECO:0000256" key="2">
    <source>
        <dbReference type="ARBA" id="ARBA00022553"/>
    </source>
</evidence>
<dbReference type="PANTHER" id="PTHR45527:SF1">
    <property type="entry name" value="FATTY ACID SYNTHASE"/>
    <property type="match status" value="1"/>
</dbReference>
<dbReference type="Proteomes" id="UP001175001">
    <property type="component" value="Unassembled WGS sequence"/>
</dbReference>
<accession>A0AA39YBE9</accession>
<dbReference type="PANTHER" id="PTHR45527">
    <property type="entry name" value="NONRIBOSOMAL PEPTIDE SYNTHETASE"/>
    <property type="match status" value="1"/>
</dbReference>
<dbReference type="SUPFAM" id="SSF56801">
    <property type="entry name" value="Acetyl-CoA synthetase-like"/>
    <property type="match status" value="2"/>
</dbReference>
<dbReference type="EMBL" id="JAUJDW010000041">
    <property type="protein sequence ID" value="KAK0647955.1"/>
    <property type="molecule type" value="Genomic_DNA"/>
</dbReference>
<dbReference type="CDD" id="cd19542">
    <property type="entry name" value="CT_NRPS-like"/>
    <property type="match status" value="1"/>
</dbReference>
<reference evidence="6" key="1">
    <citation type="submission" date="2023-06" db="EMBL/GenBank/DDBJ databases">
        <title>Multi-omics analyses reveal the molecular pathogenesis toolkit of Lasiodiplodia hormozganensis, a cross-kingdom pathogen.</title>
        <authorList>
            <person name="Felix C."/>
            <person name="Meneses R."/>
            <person name="Goncalves M.F.M."/>
            <person name="Tilleman L."/>
            <person name="Duarte A.S."/>
            <person name="Jorrin-Novo J.V."/>
            <person name="Van De Peer Y."/>
            <person name="Deforce D."/>
            <person name="Van Nieuwerburgh F."/>
            <person name="Esteves A.C."/>
            <person name="Alves A."/>
        </authorList>
    </citation>
    <scope>NUCLEOTIDE SEQUENCE</scope>
    <source>
        <strain evidence="6">CBS 339.90</strain>
    </source>
</reference>
<organism evidence="6 7">
    <name type="scientific">Lasiodiplodia hormozganensis</name>
    <dbReference type="NCBI Taxonomy" id="869390"/>
    <lineage>
        <taxon>Eukaryota</taxon>
        <taxon>Fungi</taxon>
        <taxon>Dikarya</taxon>
        <taxon>Ascomycota</taxon>
        <taxon>Pezizomycotina</taxon>
        <taxon>Dothideomycetes</taxon>
        <taxon>Dothideomycetes incertae sedis</taxon>
        <taxon>Botryosphaeriales</taxon>
        <taxon>Botryosphaeriaceae</taxon>
        <taxon>Lasiodiplodia</taxon>
    </lineage>
</organism>
<evidence type="ECO:0000256" key="1">
    <source>
        <dbReference type="ARBA" id="ARBA00022450"/>
    </source>
</evidence>
<dbReference type="FunFam" id="3.40.50.12780:FF:000012">
    <property type="entry name" value="Non-ribosomal peptide synthetase"/>
    <property type="match status" value="1"/>
</dbReference>
<dbReference type="GO" id="GO:0043041">
    <property type="term" value="P:amino acid activation for nonribosomal peptide biosynthetic process"/>
    <property type="evidence" value="ECO:0007669"/>
    <property type="project" value="TreeGrafter"/>
</dbReference>
<dbReference type="SUPFAM" id="SSF47336">
    <property type="entry name" value="ACP-like"/>
    <property type="match status" value="2"/>
</dbReference>
<comment type="similarity">
    <text evidence="4">Belongs to the NRP synthetase family.</text>
</comment>
<dbReference type="FunFam" id="3.40.50.980:FF:000001">
    <property type="entry name" value="Non-ribosomal peptide synthetase"/>
    <property type="match status" value="1"/>
</dbReference>
<proteinExistence type="inferred from homology"/>
<evidence type="ECO:0000256" key="3">
    <source>
        <dbReference type="ARBA" id="ARBA00022598"/>
    </source>
</evidence>
<dbReference type="PROSITE" id="PS00012">
    <property type="entry name" value="PHOSPHOPANTETHEINE"/>
    <property type="match status" value="1"/>
</dbReference>
<comment type="caution">
    <text evidence="6">The sequence shown here is derived from an EMBL/GenBank/DDBJ whole genome shotgun (WGS) entry which is preliminary data.</text>
</comment>
<dbReference type="GO" id="GO:0044550">
    <property type="term" value="P:secondary metabolite biosynthetic process"/>
    <property type="evidence" value="ECO:0007669"/>
    <property type="project" value="TreeGrafter"/>
</dbReference>
<dbReference type="InterPro" id="IPR009081">
    <property type="entry name" value="PP-bd_ACP"/>
</dbReference>
<keyword evidence="2" id="KW-0597">Phosphoprotein</keyword>
<evidence type="ECO:0000313" key="6">
    <source>
        <dbReference type="EMBL" id="KAK0647955.1"/>
    </source>
</evidence>
<name>A0AA39YBE9_9PEZI</name>
<dbReference type="FunFam" id="3.30.300.30:FF:000015">
    <property type="entry name" value="Nonribosomal peptide synthase SidD"/>
    <property type="match status" value="1"/>
</dbReference>
<dbReference type="GO" id="GO:0005737">
    <property type="term" value="C:cytoplasm"/>
    <property type="evidence" value="ECO:0007669"/>
    <property type="project" value="TreeGrafter"/>
</dbReference>
<dbReference type="InterPro" id="IPR010071">
    <property type="entry name" value="AA_adenyl_dom"/>
</dbReference>
<dbReference type="InterPro" id="IPR006162">
    <property type="entry name" value="Ppantetheine_attach_site"/>
</dbReference>
<dbReference type="InterPro" id="IPR000873">
    <property type="entry name" value="AMP-dep_synth/lig_dom"/>
</dbReference>
<sequence>MALFYHRAVDLLSDDPFDHVEVVQWPSPAQYEHAAPTEIDDDILATAAQTQIVSKEKAQWCRVRIILPTNPPPTIERIESTWRQISYHHSCLRTVLRTDPKTGKVYHRVLRRISDIKWKGRRSSASTTSSSQVSDISDDDLAHLTVEEAPGAGYHVYLHVRRALVDSTSLGVIKVNFDLLYCGVPVPESTPFRAYARYIAQTKDVEASHKFWADALENASTSNAVRPVEAVDGSLEFAQRSAISAELNESMLYNISVVELEYGIPRRVLFETLWAIVLQHHTGSDEVIFGSVGRDMGFFGADSCIGCLDQTYPIRLSISGDVKFQELANAVSSYHRIASQHSYIGYHEIQRHIHGNAVETVVNYTPSLNSPSTAGQLTCFPLALSINGTRPLKLTLCHTPSIVAGEAELLLSHFIVSLRSALQKFYLPHSLVGNIEIDSDEERTAIVKGNRSTKEEHPSTIPRLFEETAAESADTIALEDEHHNKLTFAELNKLANKVARHLQLGKGDIIPVCMDRSIELIVSLLAILKSGAAYTILDPEGPKERNLQIVEDSKAKIVLTQRKYSILFENSREIENSLEAAKDADKPIDDSDLNLDIRTHDKCYIVYTSGSAGKPKGVVLTHGAATNGMAYHKLNDKTRWLLFYNPTFSAAQRTMLSTLVHGGTLLIVNKKTLETSLVATLNDLRVEALGITPSALTLLHPSDVPHLKQITLVGERIPQTLVSQWADHVELRNTYGLSECTQLNFGTRLHASSNPRVIGRPADTTSAYVLKPGTTDLAPRGVIGEMCLAGPQLGSGYLNEFERTARAFIDNPFGKGKLYRTGDSAKMLHDGQFEIFGRIDFQAKINGQKVQPAEVDRVLIRHDAVEASITTAAEIAGRTVLVAGLVLEGGVEWKSAVQDVRAHAEQYLPAYMVPSFWMPLDDIPTNINGKTDVRGFRAKAESLGVEGFLKLMAGGVAEALTDKTQIQIAEVWAEVLGLDIKTIGKEHSFLLLGGSSIQAIRALAELRKIGFETDMASLLSETSLEEAASTYIRLAADADADPEPFELIKDDKLRESLKLQPTVLDAYPATPLQQDLLPSLQMDEDHYSYQRVWDLSNLDLDKLKASFQSVFEKSDILRTSFEPNGRSIIQKVRTDMSLPWAESSLSLDQYLKHDKANRFKMEGPLFRVGVLSKSILVVTMHHSLFDFWSYTFLYQDVAATYLGKTPAPRPAFSRFVRYLTAQDASIHRRWWRDYLKRAEPTLLNTAPVANITKLSKTLPGTIQDLAHPLGLTAGAVMYAAWAIVLNKHLNSHDVTFMTSLSGRDVPVGGIQTMDGPTLTIVPQRITLDPEQPVSELAKKTSSGLLELARHAQFGMRNGMKAANMRTDAVDTFLNILVKTEDDGTTGSVFKRYGPRPHWGLYWTTMEVEEAPTETAFRIAGLMEERRLQFIMDAFIETVYSIVNNPTQTIAEISILSSSESSFLSNDLSNRATLHHPEPSLLHARFEQHAAESPSAIAIDWQGTERVTYAELNGWANQLAHYLIAHGTKVGDRIPLILDKSIDTMVALLGVMKAGAAYVPMSPDNPVERNLFITADVGAKTLVMHRAHDSFNAHHSLPAVFIDDIRPELAALPTTAPAITIPADSLAYIIYTSGSTGLPKGVQLPHRAAAAAVTSMEVAESRGEGEWRTLQFANYVFDASVQDFFNTLSTRGTLCMAPTESLLSDLAGMINKMAVKQAILTPTVAKLLKPEEVPTFETLIVGGEPLTLDVVESWKGAGRKILNVYGPTETSMVVTTKDVQLGGRIGNIGSPFPTVMAFIVEPDGSGLVPYGAVGELCIAGPQVSDGYVNRSDLTQASFVKNEKLNVDKLYRTGDLARWLPGGEIECLGRKDNQVKIHGHRIELGEVEAAVLKTGVVQNGVVILANVNDKPQLVAFCIFDSTDVVEVQPAADHVDNFASFRENLTGLTPYMIPKIVIPMGEFPKLPSRKVDRKALKRIVEEMDQLAISEYALSGPGEKHKVVKVETEQEAILESIWSDIFKLPTSEIGREASFLSLGGDSISAISLSSMARKAGYILSVTNILRFPDLAAMASKMQVDTVDDSKPKREFVVPEEAKTAVVSAGLNYEQDVEYVYPCPPGQAEFVAQGHREEQMWALMAVRRMPASMSPQTWVDATTKLTEVNDILRTSWLQVSGSEWVGVVLKSSQLDVTIADVADEASATAIIEDFWATRFTFGKPMIKYAILRYPDQTFDLAIKLNHAVYDGTLLRIFDDHFAAILSNTPLPPYEQFKDFAFHIYQSDKQASLAYWKQTMAGKAHTYPLLPSPTHVPRITAATRLPIPTQLDALAVACGVTPAIIFQAAFQLWLARTTANVDISFDYLLSGRNVALENPQTINGTCANFLPMRLQVDKAADLRSYLQDTQDRFWALTEHGDVGLDEIYGAVGLERKEVGNRTLFLFQPFEPAVQEEGTRWLVMAKSKVRMYQPYGLVVEVAKAVGDGHRLTVMYDDAIYTAEAAGKIAEDIAGIVTEFKEAGEDGRRVLEEL</sequence>
<dbReference type="SUPFAM" id="SSF52777">
    <property type="entry name" value="CoA-dependent acyltransferases"/>
    <property type="match status" value="6"/>
</dbReference>
<dbReference type="PROSITE" id="PS50075">
    <property type="entry name" value="CARRIER"/>
    <property type="match status" value="2"/>
</dbReference>
<dbReference type="Pfam" id="PF00668">
    <property type="entry name" value="Condensation"/>
    <property type="match status" value="3"/>
</dbReference>
<evidence type="ECO:0000259" key="5">
    <source>
        <dbReference type="PROSITE" id="PS50075"/>
    </source>
</evidence>
<dbReference type="Gene3D" id="3.30.559.30">
    <property type="entry name" value="Nonribosomal peptide synthetase, condensation domain"/>
    <property type="match status" value="3"/>
</dbReference>
<keyword evidence="3" id="KW-0436">Ligase</keyword>
<dbReference type="Gene3D" id="1.10.1200.10">
    <property type="entry name" value="ACP-like"/>
    <property type="match status" value="2"/>
</dbReference>
<dbReference type="Gene3D" id="3.40.50.12780">
    <property type="entry name" value="N-terminal domain of ligase-like"/>
    <property type="match status" value="2"/>
</dbReference>
<dbReference type="InterPro" id="IPR036736">
    <property type="entry name" value="ACP-like_sf"/>
</dbReference>
<protein>
    <submittedName>
        <fullName evidence="6">Nonribosomal peptide synthetase 3</fullName>
    </submittedName>
</protein>
<dbReference type="Gene3D" id="3.30.559.10">
    <property type="entry name" value="Chloramphenicol acetyltransferase-like domain"/>
    <property type="match status" value="3"/>
</dbReference>
<dbReference type="Gene3D" id="3.30.300.30">
    <property type="match status" value="2"/>
</dbReference>
<keyword evidence="1" id="KW-0596">Phosphopantetheine</keyword>
<dbReference type="Pfam" id="PF00501">
    <property type="entry name" value="AMP-binding"/>
    <property type="match status" value="2"/>
</dbReference>
<dbReference type="GO" id="GO:0016874">
    <property type="term" value="F:ligase activity"/>
    <property type="evidence" value="ECO:0007669"/>
    <property type="project" value="UniProtKB-KW"/>
</dbReference>
<gene>
    <name evidence="6" type="primary">NRPS3_0</name>
    <name evidence="6" type="ORF">DIS24_g7254</name>
</gene>
<dbReference type="InterPro" id="IPR001242">
    <property type="entry name" value="Condensation_dom"/>
</dbReference>
<dbReference type="CDD" id="cd19545">
    <property type="entry name" value="FUM14_C_NRPS-like"/>
    <property type="match status" value="1"/>
</dbReference>
<evidence type="ECO:0000313" key="7">
    <source>
        <dbReference type="Proteomes" id="UP001175001"/>
    </source>
</evidence>
<dbReference type="GO" id="GO:0031177">
    <property type="term" value="F:phosphopantetheine binding"/>
    <property type="evidence" value="ECO:0007669"/>
    <property type="project" value="TreeGrafter"/>
</dbReference>
<dbReference type="InterPro" id="IPR045851">
    <property type="entry name" value="AMP-bd_C_sf"/>
</dbReference>
<dbReference type="Pfam" id="PF00550">
    <property type="entry name" value="PP-binding"/>
    <property type="match status" value="2"/>
</dbReference>
<dbReference type="PROSITE" id="PS00455">
    <property type="entry name" value="AMP_BINDING"/>
    <property type="match status" value="1"/>
</dbReference>
<keyword evidence="7" id="KW-1185">Reference proteome</keyword>
<evidence type="ECO:0000256" key="4">
    <source>
        <dbReference type="ARBA" id="ARBA00029454"/>
    </source>
</evidence>
<dbReference type="InterPro" id="IPR023213">
    <property type="entry name" value="CAT-like_dom_sf"/>
</dbReference>
<dbReference type="InterPro" id="IPR020845">
    <property type="entry name" value="AMP-binding_CS"/>
</dbReference>
<dbReference type="NCBIfam" id="TIGR01733">
    <property type="entry name" value="AA-adenyl-dom"/>
    <property type="match status" value="2"/>
</dbReference>
<feature type="domain" description="Carrier" evidence="5">
    <location>
        <begin position="959"/>
        <end position="1035"/>
    </location>
</feature>
<dbReference type="InterPro" id="IPR042099">
    <property type="entry name" value="ANL_N_sf"/>
</dbReference>